<evidence type="ECO:0000256" key="1">
    <source>
        <dbReference type="SAM" id="MobiDB-lite"/>
    </source>
</evidence>
<proteinExistence type="predicted"/>
<dbReference type="Proteomes" id="UP001149079">
    <property type="component" value="Unassembled WGS sequence"/>
</dbReference>
<sequence>MQDLSFSYDQETVNGESKCDAGHAHPVRGFPGAGTLRLRSPELTSDQLAPFIGKSSGVSNPYAPNFSPDSYAGMPDMADQYLSPSVYGSENIMSYPVTADPSFSATDYFPAYTAMQEDLPLPQQPSAYMTGAQADPMAWDVPMPSDLSTISHPASDNWSLDMLSMGTNIPPPGTTCPSYVSVPSPCELSCPSTPDFLPIQQFEDPFQPTESKKTKGEEELVGMGLYSQPNGTLARAPQSKSGKGLKLEETFTPSEEDKDEADAEAEEVQQFQPPPPSYAENAPTIRPSKQQPRQPLNLLQRSFFFDHDEADQQPMAAQPFTTFNQPCMNYGYGWF</sequence>
<feature type="region of interest" description="Disordered" evidence="1">
    <location>
        <begin position="1"/>
        <end position="36"/>
    </location>
</feature>
<reference evidence="2" key="1">
    <citation type="submission" date="2022-11" db="EMBL/GenBank/DDBJ databases">
        <authorList>
            <person name="Petersen C."/>
        </authorList>
    </citation>
    <scope>NUCLEOTIDE SEQUENCE</scope>
    <source>
        <strain evidence="2">IBT 22155</strain>
    </source>
</reference>
<evidence type="ECO:0000313" key="2">
    <source>
        <dbReference type="EMBL" id="KAJ5121414.1"/>
    </source>
</evidence>
<dbReference type="OrthoDB" id="5378435at2759"/>
<feature type="region of interest" description="Disordered" evidence="1">
    <location>
        <begin position="227"/>
        <end position="299"/>
    </location>
</feature>
<feature type="compositionally biased region" description="Polar residues" evidence="1">
    <location>
        <begin position="1"/>
        <end position="15"/>
    </location>
</feature>
<comment type="caution">
    <text evidence="2">The sequence shown here is derived from an EMBL/GenBank/DDBJ whole genome shotgun (WGS) entry which is preliminary data.</text>
</comment>
<dbReference type="EMBL" id="JAPQKL010000007">
    <property type="protein sequence ID" value="KAJ5121414.1"/>
    <property type="molecule type" value="Genomic_DNA"/>
</dbReference>
<dbReference type="AlphaFoldDB" id="A0A9W9GJE7"/>
<reference evidence="2" key="2">
    <citation type="journal article" date="2023" name="IMA Fungus">
        <title>Comparative genomic study of the Penicillium genus elucidates a diverse pangenome and 15 lateral gene transfer events.</title>
        <authorList>
            <person name="Petersen C."/>
            <person name="Sorensen T."/>
            <person name="Nielsen M.R."/>
            <person name="Sondergaard T.E."/>
            <person name="Sorensen J.L."/>
            <person name="Fitzpatrick D.A."/>
            <person name="Frisvad J.C."/>
            <person name="Nielsen K.L."/>
        </authorList>
    </citation>
    <scope>NUCLEOTIDE SEQUENCE</scope>
    <source>
        <strain evidence="2">IBT 22155</strain>
    </source>
</reference>
<evidence type="ECO:0000313" key="3">
    <source>
        <dbReference type="Proteomes" id="UP001149079"/>
    </source>
</evidence>
<dbReference type="GeneID" id="81409289"/>
<protein>
    <submittedName>
        <fullName evidence="2">Uncharacterized protein</fullName>
    </submittedName>
</protein>
<dbReference type="RefSeq" id="XP_056517918.1">
    <property type="nucleotide sequence ID" value="XM_056670119.1"/>
</dbReference>
<accession>A0A9W9GJE7</accession>
<gene>
    <name evidence="2" type="ORF">N7515_009375</name>
</gene>
<feature type="compositionally biased region" description="Low complexity" evidence="1">
    <location>
        <begin position="290"/>
        <end position="299"/>
    </location>
</feature>
<keyword evidence="3" id="KW-1185">Reference proteome</keyword>
<feature type="compositionally biased region" description="Acidic residues" evidence="1">
    <location>
        <begin position="254"/>
        <end position="267"/>
    </location>
</feature>
<name>A0A9W9GJE7_9EURO</name>
<organism evidence="2 3">
    <name type="scientific">Penicillium bovifimosum</name>
    <dbReference type="NCBI Taxonomy" id="126998"/>
    <lineage>
        <taxon>Eukaryota</taxon>
        <taxon>Fungi</taxon>
        <taxon>Dikarya</taxon>
        <taxon>Ascomycota</taxon>
        <taxon>Pezizomycotina</taxon>
        <taxon>Eurotiomycetes</taxon>
        <taxon>Eurotiomycetidae</taxon>
        <taxon>Eurotiales</taxon>
        <taxon>Aspergillaceae</taxon>
        <taxon>Penicillium</taxon>
    </lineage>
</organism>